<dbReference type="Proteomes" id="UP000305939">
    <property type="component" value="Unassembled WGS sequence"/>
</dbReference>
<evidence type="ECO:0000313" key="2">
    <source>
        <dbReference type="Proteomes" id="UP000305939"/>
    </source>
</evidence>
<evidence type="ECO:0000313" key="1">
    <source>
        <dbReference type="EMBL" id="THD66629.1"/>
    </source>
</evidence>
<dbReference type="EMBL" id="SSMC01000003">
    <property type="protein sequence ID" value="THD66629.1"/>
    <property type="molecule type" value="Genomic_DNA"/>
</dbReference>
<organism evidence="1 2">
    <name type="scientific">Robertkochia marina</name>
    <dbReference type="NCBI Taxonomy" id="1227945"/>
    <lineage>
        <taxon>Bacteria</taxon>
        <taxon>Pseudomonadati</taxon>
        <taxon>Bacteroidota</taxon>
        <taxon>Flavobacteriia</taxon>
        <taxon>Flavobacteriales</taxon>
        <taxon>Flavobacteriaceae</taxon>
        <taxon>Robertkochia</taxon>
    </lineage>
</organism>
<proteinExistence type="predicted"/>
<reference evidence="1 2" key="1">
    <citation type="submission" date="2019-04" db="EMBL/GenBank/DDBJ databases">
        <title>Draft genome sequence of Robertkochia marina CC-AMO-30D.</title>
        <authorList>
            <person name="Hameed A."/>
            <person name="Lin S.-Y."/>
            <person name="Shahina M."/>
            <person name="Lai W.-A."/>
            <person name="Young C.-C."/>
        </authorList>
    </citation>
    <scope>NUCLEOTIDE SEQUENCE [LARGE SCALE GENOMIC DNA]</scope>
    <source>
        <strain evidence="1 2">CC-AMO-30D</strain>
    </source>
</reference>
<dbReference type="AlphaFoldDB" id="A0A4S3LYG3"/>
<gene>
    <name evidence="1" type="ORF">E7Z59_12630</name>
</gene>
<comment type="caution">
    <text evidence="1">The sequence shown here is derived from an EMBL/GenBank/DDBJ whole genome shotgun (WGS) entry which is preliminary data.</text>
</comment>
<dbReference type="RefSeq" id="WP_136336701.1">
    <property type="nucleotide sequence ID" value="NZ_QXMP01000003.1"/>
</dbReference>
<name>A0A4S3LYG3_9FLAO</name>
<accession>A0A4S3LYG3</accession>
<protein>
    <submittedName>
        <fullName evidence="1">Uncharacterized protein</fullName>
    </submittedName>
</protein>
<keyword evidence="2" id="KW-1185">Reference proteome</keyword>
<sequence>MDFMLVHKMRTPLDGWRIFSRADITLVLFLIVPNMLTSQVKAPKMSESFRLEYGQKILENTTRILARSKDTTYADYWNLALANCLLSADEEIVKELLLKSKAKNSRKFQSLIDDSARYYGGIDKLPFHEMLGKKFLDLLETKVIPDQAVKGMDKPDSDNPTKPINIGLVEMMKTLYAKDQKYRSLPDFLENLSLIEKQRKLDDANGVALQRIFMKYGYPGVTFVGVKYAPYASIIMTHTNEMELFKTLFPYALKAYHNNDLSENIFILLVDRYHWRMDGKQIFGTQVGVPFYEENQIKKLKNKYLLQ</sequence>
<dbReference type="OrthoDB" id="1164858at2"/>